<protein>
    <submittedName>
        <fullName evidence="1">Uncharacterized protein</fullName>
    </submittedName>
</protein>
<organism evidence="1">
    <name type="scientific">Vibrio splendidus</name>
    <dbReference type="NCBI Taxonomy" id="29497"/>
    <lineage>
        <taxon>Bacteria</taxon>
        <taxon>Pseudomonadati</taxon>
        <taxon>Pseudomonadota</taxon>
        <taxon>Gammaproteobacteria</taxon>
        <taxon>Vibrionales</taxon>
        <taxon>Vibrionaceae</taxon>
        <taxon>Vibrio</taxon>
    </lineage>
</organism>
<evidence type="ECO:0000313" key="1">
    <source>
        <dbReference type="EMBL" id="AKN37006.1"/>
    </source>
</evidence>
<proteinExistence type="predicted"/>
<sequence>MAQQNSNLTLSNSNSVTSVSPLATKAHQKMISLWALILIRSAQAFFCF</sequence>
<dbReference type="EMBL" id="KP795521">
    <property type="protein sequence ID" value="AKN37006.1"/>
    <property type="molecule type" value="Genomic_DNA"/>
</dbReference>
<name>A0A0H3ZTW2_VIBSP</name>
<accession>A0A0H3ZTW2</accession>
<reference evidence="1" key="1">
    <citation type="journal article" date="2015" name="MBio">
        <title>Eco-Evolutionary Dynamics of Episomes among Ecologically Cohesive Bacterial Populations.</title>
        <authorList>
            <person name="Xue H."/>
            <person name="Cordero O.X."/>
            <person name="Camas F.M."/>
            <person name="Trimble W."/>
            <person name="Meyer F."/>
            <person name="Guglielmini J."/>
            <person name="Rocha E.P."/>
            <person name="Polz M.F."/>
        </authorList>
    </citation>
    <scope>NUCLEOTIDE SEQUENCE</scope>
    <source>
        <strain evidence="1">FF_308</strain>
    </source>
</reference>
<dbReference type="AlphaFoldDB" id="A0A0H3ZTW2"/>